<organism evidence="2 3">
    <name type="scientific">Skeletonema marinoi</name>
    <dbReference type="NCBI Taxonomy" id="267567"/>
    <lineage>
        <taxon>Eukaryota</taxon>
        <taxon>Sar</taxon>
        <taxon>Stramenopiles</taxon>
        <taxon>Ochrophyta</taxon>
        <taxon>Bacillariophyta</taxon>
        <taxon>Coscinodiscophyceae</taxon>
        <taxon>Thalassiosirophycidae</taxon>
        <taxon>Thalassiosirales</taxon>
        <taxon>Skeletonemataceae</taxon>
        <taxon>Skeletonema</taxon>
        <taxon>Skeletonema marinoi-dohrnii complex</taxon>
    </lineage>
</organism>
<keyword evidence="3" id="KW-1185">Reference proteome</keyword>
<name>A0AAD9DF80_9STRA</name>
<feature type="region of interest" description="Disordered" evidence="1">
    <location>
        <begin position="253"/>
        <end position="335"/>
    </location>
</feature>
<feature type="compositionally biased region" description="Low complexity" evidence="1">
    <location>
        <begin position="322"/>
        <end position="333"/>
    </location>
</feature>
<feature type="region of interest" description="Disordered" evidence="1">
    <location>
        <begin position="1"/>
        <end position="79"/>
    </location>
</feature>
<dbReference type="EMBL" id="JATAAI010000008">
    <property type="protein sequence ID" value="KAK1743954.1"/>
    <property type="molecule type" value="Genomic_DNA"/>
</dbReference>
<feature type="compositionally biased region" description="Polar residues" evidence="1">
    <location>
        <begin position="1"/>
        <end position="11"/>
    </location>
</feature>
<comment type="caution">
    <text evidence="2">The sequence shown here is derived from an EMBL/GenBank/DDBJ whole genome shotgun (WGS) entry which is preliminary data.</text>
</comment>
<feature type="compositionally biased region" description="Polar residues" evidence="1">
    <location>
        <begin position="269"/>
        <end position="279"/>
    </location>
</feature>
<reference evidence="2" key="1">
    <citation type="submission" date="2023-06" db="EMBL/GenBank/DDBJ databases">
        <title>Survivors Of The Sea: Transcriptome response of Skeletonema marinoi to long-term dormancy.</title>
        <authorList>
            <person name="Pinder M.I.M."/>
            <person name="Kourtchenko O."/>
            <person name="Robertson E.K."/>
            <person name="Larsson T."/>
            <person name="Maumus F."/>
            <person name="Osuna-Cruz C.M."/>
            <person name="Vancaester E."/>
            <person name="Stenow R."/>
            <person name="Vandepoele K."/>
            <person name="Ploug H."/>
            <person name="Bruchert V."/>
            <person name="Godhe A."/>
            <person name="Topel M."/>
        </authorList>
    </citation>
    <scope>NUCLEOTIDE SEQUENCE</scope>
    <source>
        <strain evidence="2">R05AC</strain>
    </source>
</reference>
<sequence>MESLSHYSNSGNGHGDGNTHETAASGSDNNDERRRSGGDDNASRPMMMMQGGPALSAEEMMRQQQQHQQQQHHHQHQLPMASSGLQFQQYMTAQSSAEMNNAAQLLAAARMSGNFRGQEDPSSSMLRYQSSRPDLSPAAMKQLTSPKQGEPSASSAQQHTLASSATLPQSTQPPPFVFDGYAGWVCRHCSHLDHYYRGPNYVWMGGQQAPPNHFVEAHLRVCPAINQPWQFGAGAAANINRAAAPLQMQNVMQQGGGQQMPMQQAAQQSTPDNRSQQQGHDQEYSRKRKHEATDPPSGGSSDFSQLSQQAPRMNTNDATPWQQHQYQQQQQQHNLPQMYSQWQQGGMMGMSGMGGMGGMHPGMSPAGSGGVPLYPPPPDPSGRSPMGSHTMMQGAMGDTMPPPPPKQPGVVHTGSYYPPQQSSVMHHFSPNQKRPTQKKLKSSTSPKGIYSSDEAYAKALSFLRKRADETTPLPTAPTDVKLIEEGDSNLLTDYFYFIIEQLAVCRLTEKDRKTRGGKRQDVAVGYGGLQCIHCAKAPSARKFFWSNVDRLANSFAGIPDHVLTCKMCPEDVTEALLVLKGRHNAQMSLLPRGSQKQFFRRMWKRLHAGDIEGASAASDSSSSLKRSSTITAASDSSLPANESNTAAEKLKKAGTVSSREKVERVSLAVAQDKDWLSDLDCFIREQVEVFCANSSDVSKAVEYVPVSPGQVGLRCIHCAKSDEGAKGDAVLYPHSVSGIYESVRELHRLHLHDCPHLPIELKSEMSKMTGSSSLSSVLRRYYVQAAGALGLFDSDEGGVRAGGRVIPMVGK</sequence>
<evidence type="ECO:0000313" key="3">
    <source>
        <dbReference type="Proteomes" id="UP001224775"/>
    </source>
</evidence>
<feature type="compositionally biased region" description="Polar residues" evidence="1">
    <location>
        <begin position="298"/>
        <end position="321"/>
    </location>
</feature>
<gene>
    <name evidence="2" type="ORF">QTG54_005551</name>
</gene>
<dbReference type="Proteomes" id="UP001224775">
    <property type="component" value="Unassembled WGS sequence"/>
</dbReference>
<feature type="compositionally biased region" description="Basic and acidic residues" evidence="1">
    <location>
        <begin position="30"/>
        <end position="42"/>
    </location>
</feature>
<feature type="compositionally biased region" description="Polar residues" evidence="1">
    <location>
        <begin position="418"/>
        <end position="434"/>
    </location>
</feature>
<dbReference type="AlphaFoldDB" id="A0AAD9DF80"/>
<protein>
    <submittedName>
        <fullName evidence="2">Uncharacterized protein</fullName>
    </submittedName>
</protein>
<feature type="compositionally biased region" description="Gly residues" evidence="1">
    <location>
        <begin position="350"/>
        <end position="360"/>
    </location>
</feature>
<feature type="compositionally biased region" description="Low complexity" evidence="1">
    <location>
        <begin position="253"/>
        <end position="268"/>
    </location>
</feature>
<evidence type="ECO:0000256" key="1">
    <source>
        <dbReference type="SAM" id="MobiDB-lite"/>
    </source>
</evidence>
<proteinExistence type="predicted"/>
<feature type="compositionally biased region" description="Polar residues" evidence="1">
    <location>
        <begin position="120"/>
        <end position="133"/>
    </location>
</feature>
<feature type="compositionally biased region" description="Polar residues" evidence="1">
    <location>
        <begin position="142"/>
        <end position="170"/>
    </location>
</feature>
<accession>A0AAD9DF80</accession>
<feature type="region of interest" description="Disordered" evidence="1">
    <location>
        <begin position="114"/>
        <end position="172"/>
    </location>
</feature>
<evidence type="ECO:0000313" key="2">
    <source>
        <dbReference type="EMBL" id="KAK1743954.1"/>
    </source>
</evidence>
<feature type="region of interest" description="Disordered" evidence="1">
    <location>
        <begin position="350"/>
        <end position="448"/>
    </location>
</feature>